<comment type="subcellular location">
    <subcellularLocation>
        <location evidence="1">Endomembrane system</location>
        <topology evidence="1">Multi-pass membrane protein</topology>
    </subcellularLocation>
</comment>
<dbReference type="SUPFAM" id="SSF103473">
    <property type="entry name" value="MFS general substrate transporter"/>
    <property type="match status" value="1"/>
</dbReference>
<dbReference type="STRING" id="133412.A0A1R1XFB2"/>
<name>A0A1R1XFB2_9FUNG</name>
<organism evidence="8 9">
    <name type="scientific">Smittium culicis</name>
    <dbReference type="NCBI Taxonomy" id="133412"/>
    <lineage>
        <taxon>Eukaryota</taxon>
        <taxon>Fungi</taxon>
        <taxon>Fungi incertae sedis</taxon>
        <taxon>Zoopagomycota</taxon>
        <taxon>Kickxellomycotina</taxon>
        <taxon>Harpellomycetes</taxon>
        <taxon>Harpellales</taxon>
        <taxon>Legeriomycetaceae</taxon>
        <taxon>Smittium</taxon>
    </lineage>
</organism>
<feature type="transmembrane region" description="Helical" evidence="7">
    <location>
        <begin position="431"/>
        <end position="451"/>
    </location>
</feature>
<feature type="transmembrane region" description="Helical" evidence="7">
    <location>
        <begin position="198"/>
        <end position="219"/>
    </location>
</feature>
<dbReference type="Pfam" id="PF07690">
    <property type="entry name" value="MFS_1"/>
    <property type="match status" value="1"/>
</dbReference>
<feature type="transmembrane region" description="Helical" evidence="7">
    <location>
        <begin position="495"/>
        <end position="517"/>
    </location>
</feature>
<evidence type="ECO:0000256" key="1">
    <source>
        <dbReference type="ARBA" id="ARBA00004127"/>
    </source>
</evidence>
<feature type="transmembrane region" description="Helical" evidence="7">
    <location>
        <begin position="457"/>
        <end position="483"/>
    </location>
</feature>
<evidence type="ECO:0000256" key="3">
    <source>
        <dbReference type="ARBA" id="ARBA00022692"/>
    </source>
</evidence>
<feature type="compositionally biased region" description="Polar residues" evidence="6">
    <location>
        <begin position="22"/>
        <end position="35"/>
    </location>
</feature>
<evidence type="ECO:0000256" key="6">
    <source>
        <dbReference type="SAM" id="MobiDB-lite"/>
    </source>
</evidence>
<dbReference type="PANTHER" id="PTHR23501:SF191">
    <property type="entry name" value="VACUOLAR BASIC AMINO ACID TRANSPORTER 4"/>
    <property type="match status" value="1"/>
</dbReference>
<feature type="transmembrane region" description="Helical" evidence="7">
    <location>
        <begin position="107"/>
        <end position="130"/>
    </location>
</feature>
<feature type="region of interest" description="Disordered" evidence="6">
    <location>
        <begin position="1"/>
        <end position="35"/>
    </location>
</feature>
<feature type="transmembrane region" description="Helical" evidence="7">
    <location>
        <begin position="325"/>
        <end position="347"/>
    </location>
</feature>
<feature type="transmembrane region" description="Helical" evidence="7">
    <location>
        <begin position="142"/>
        <end position="161"/>
    </location>
</feature>
<evidence type="ECO:0000256" key="5">
    <source>
        <dbReference type="ARBA" id="ARBA00023136"/>
    </source>
</evidence>
<feature type="transmembrane region" description="Helical" evidence="7">
    <location>
        <begin position="259"/>
        <end position="279"/>
    </location>
</feature>
<keyword evidence="5 7" id="KW-0472">Membrane</keyword>
<dbReference type="GO" id="GO:0022857">
    <property type="term" value="F:transmembrane transporter activity"/>
    <property type="evidence" value="ECO:0007669"/>
    <property type="project" value="InterPro"/>
</dbReference>
<sequence length="594" mass="65754">MTAKSSSAENSPRVNSIELDPSITSDTNDNYDSTKTNYYKEENHLKSVTTNNSSTNPISLKNFSIEIDPQITASINGDIEAQQTPTSKPESDADKIIYFINRRNKKLFFCLIIAATVVANINQTLVNSSYSAIGNYFKALQYTSWLSLGYVIISCSSQPFFSPIISIVGYNAFFAYCWIFLSIATILSVIGSSMLMVIIGYSFSALGGIGMSIFINLLILHSFPLKQRSFYYGFSSFSHNVGNIFGPLFAPLLLTKYNFRSLFIALIIFIAIGMIICLFSMYKSNDSLVKVNKWKNFNFLSSFLLIASIISLACCLNGASGSSIFNLTTTIVLGCVFLVCLPLFFFTQSKSTKNKIIPIQIFTRRNEVIVYLSLVFIGSRYVSSSFFIPFYGSVILNLTKLKLGLISSFFYLGSSVSGLVFPLIYKRTKPLYAFVFYYLLIIGPSIAEVFFNQNTGFYLVSICEFIIGWGIVGVTLCAVMFFVSQPPNNLKPLYIGLFSFIITLGSMISSSILISVYSKLLTKKIAAVASSHPQYSSLILNSSSDSSIIFSGSYPDFVRDDVLKAFISAINIPLIITASSVSISCLIILFVKIK</sequence>
<dbReference type="AlphaFoldDB" id="A0A1R1XFB2"/>
<dbReference type="OrthoDB" id="2351791at2759"/>
<feature type="transmembrane region" description="Helical" evidence="7">
    <location>
        <begin position="403"/>
        <end position="424"/>
    </location>
</feature>
<feature type="transmembrane region" description="Helical" evidence="7">
    <location>
        <begin position="368"/>
        <end position="391"/>
    </location>
</feature>
<feature type="transmembrane region" description="Helical" evidence="7">
    <location>
        <begin position="231"/>
        <end position="253"/>
    </location>
</feature>
<keyword evidence="3 7" id="KW-0812">Transmembrane</keyword>
<dbReference type="InterPro" id="IPR036259">
    <property type="entry name" value="MFS_trans_sf"/>
</dbReference>
<feature type="transmembrane region" description="Helical" evidence="7">
    <location>
        <begin position="173"/>
        <end position="192"/>
    </location>
</feature>
<evidence type="ECO:0000313" key="8">
    <source>
        <dbReference type="EMBL" id="OMJ13327.1"/>
    </source>
</evidence>
<proteinExistence type="predicted"/>
<dbReference type="GO" id="GO:0012505">
    <property type="term" value="C:endomembrane system"/>
    <property type="evidence" value="ECO:0007669"/>
    <property type="project" value="UniProtKB-SubCell"/>
</dbReference>
<dbReference type="EMBL" id="LSSN01003536">
    <property type="protein sequence ID" value="OMJ13327.1"/>
    <property type="molecule type" value="Genomic_DNA"/>
</dbReference>
<dbReference type="Proteomes" id="UP000187283">
    <property type="component" value="Unassembled WGS sequence"/>
</dbReference>
<gene>
    <name evidence="8" type="ORF">AYI70_g8567</name>
</gene>
<feature type="transmembrane region" description="Helical" evidence="7">
    <location>
        <begin position="565"/>
        <end position="591"/>
    </location>
</feature>
<dbReference type="InterPro" id="IPR011701">
    <property type="entry name" value="MFS"/>
</dbReference>
<dbReference type="GO" id="GO:0005886">
    <property type="term" value="C:plasma membrane"/>
    <property type="evidence" value="ECO:0007669"/>
    <property type="project" value="TreeGrafter"/>
</dbReference>
<evidence type="ECO:0000313" key="9">
    <source>
        <dbReference type="Proteomes" id="UP000187283"/>
    </source>
</evidence>
<accession>A0A1R1XFB2</accession>
<dbReference type="PANTHER" id="PTHR23501">
    <property type="entry name" value="MAJOR FACILITATOR SUPERFAMILY"/>
    <property type="match status" value="1"/>
</dbReference>
<protein>
    <submittedName>
        <fullName evidence="8">Putative MFS-type transporter</fullName>
    </submittedName>
</protein>
<evidence type="ECO:0000256" key="7">
    <source>
        <dbReference type="SAM" id="Phobius"/>
    </source>
</evidence>
<feature type="transmembrane region" description="Helical" evidence="7">
    <location>
        <begin position="299"/>
        <end position="319"/>
    </location>
</feature>
<keyword evidence="2" id="KW-0813">Transport</keyword>
<dbReference type="Gene3D" id="1.20.1250.20">
    <property type="entry name" value="MFS general substrate transporter like domains"/>
    <property type="match status" value="2"/>
</dbReference>
<feature type="compositionally biased region" description="Polar residues" evidence="6">
    <location>
        <begin position="1"/>
        <end position="14"/>
    </location>
</feature>
<reference evidence="8 9" key="1">
    <citation type="submission" date="2017-01" db="EMBL/GenBank/DDBJ databases">
        <authorList>
            <person name="Mah S.A."/>
            <person name="Swanson W.J."/>
            <person name="Moy G.W."/>
            <person name="Vacquier V.D."/>
        </authorList>
    </citation>
    <scope>NUCLEOTIDE SEQUENCE [LARGE SCALE GENOMIC DNA]</scope>
    <source>
        <strain evidence="8 9">GSMNP</strain>
    </source>
</reference>
<keyword evidence="4 7" id="KW-1133">Transmembrane helix</keyword>
<evidence type="ECO:0000256" key="4">
    <source>
        <dbReference type="ARBA" id="ARBA00022989"/>
    </source>
</evidence>
<comment type="caution">
    <text evidence="8">The sequence shown here is derived from an EMBL/GenBank/DDBJ whole genome shotgun (WGS) entry which is preliminary data.</text>
</comment>
<keyword evidence="9" id="KW-1185">Reference proteome</keyword>
<evidence type="ECO:0000256" key="2">
    <source>
        <dbReference type="ARBA" id="ARBA00022448"/>
    </source>
</evidence>